<comment type="similarity">
    <text evidence="1">Belongs to the heat shock protein 70 family.</text>
</comment>
<dbReference type="InterPro" id="IPR013366">
    <property type="entry name" value="EutJ"/>
</dbReference>
<name>A0A2P2BR09_9FIRM</name>
<dbReference type="AlphaFoldDB" id="A0A2P2BR09"/>
<accession>A0A2P2BR09</accession>
<evidence type="ECO:0000256" key="5">
    <source>
        <dbReference type="ARBA" id="ARBA00030019"/>
    </source>
</evidence>
<dbReference type="InterPro" id="IPR003494">
    <property type="entry name" value="SHS2_FtsA"/>
</dbReference>
<evidence type="ECO:0000256" key="3">
    <source>
        <dbReference type="ARBA" id="ARBA00017249"/>
    </source>
</evidence>
<dbReference type="PANTHER" id="PTHR32432">
    <property type="entry name" value="CELL DIVISION PROTEIN FTSA-RELATED"/>
    <property type="match status" value="1"/>
</dbReference>
<evidence type="ECO:0000313" key="9">
    <source>
        <dbReference type="EMBL" id="CEI72791.1"/>
    </source>
</evidence>
<evidence type="ECO:0000256" key="7">
    <source>
        <dbReference type="ARBA" id="ARBA00033103"/>
    </source>
</evidence>
<dbReference type="NCBIfam" id="NF011660">
    <property type="entry name" value="PRK15080.1"/>
    <property type="match status" value="1"/>
</dbReference>
<reference evidence="9 10" key="1">
    <citation type="submission" date="2014-09" db="EMBL/GenBank/DDBJ databases">
        <authorList>
            <person name="Hornung B.V."/>
        </authorList>
    </citation>
    <scope>NUCLEOTIDE SEQUENCE [LARGE SCALE GENOMIC DNA]</scope>
    <source>
        <strain evidence="9 10">FRIFI</strain>
    </source>
</reference>
<organism evidence="9 10">
    <name type="scientific">Romboutsia hominis</name>
    <dbReference type="NCBI Taxonomy" id="1507512"/>
    <lineage>
        <taxon>Bacteria</taxon>
        <taxon>Bacillati</taxon>
        <taxon>Bacillota</taxon>
        <taxon>Clostridia</taxon>
        <taxon>Peptostreptococcales</taxon>
        <taxon>Peptostreptococcaceae</taxon>
        <taxon>Romboutsia</taxon>
    </lineage>
</organism>
<dbReference type="EMBL" id="LN650648">
    <property type="protein sequence ID" value="CEI72791.1"/>
    <property type="molecule type" value="Genomic_DNA"/>
</dbReference>
<protein>
    <recommendedName>
        <fullName evidence="2">Chaperone protein DnaK</fullName>
    </recommendedName>
    <alternativeName>
        <fullName evidence="3">Chaperone protein dnaK</fullName>
    </alternativeName>
    <alternativeName>
        <fullName evidence="7">HSP70</fullName>
    </alternativeName>
    <alternativeName>
        <fullName evidence="6">Heat shock 70 kDa protein</fullName>
    </alternativeName>
    <alternativeName>
        <fullName evidence="5">Heat shock protein 70</fullName>
    </alternativeName>
</protein>
<evidence type="ECO:0000256" key="2">
    <source>
        <dbReference type="ARBA" id="ARBA00014415"/>
    </source>
</evidence>
<dbReference type="NCBIfam" id="TIGR02529">
    <property type="entry name" value="EutJ"/>
    <property type="match status" value="1"/>
</dbReference>
<keyword evidence="4" id="KW-0346">Stress response</keyword>
<keyword evidence="10" id="KW-1185">Reference proteome</keyword>
<gene>
    <name evidence="9" type="ORF">FRIFI_1255</name>
</gene>
<dbReference type="RefSeq" id="WP_166505358.1">
    <property type="nucleotide sequence ID" value="NZ_JAKNTL010000007.1"/>
</dbReference>
<dbReference type="CDD" id="cd24047">
    <property type="entry name" value="ASKHA_NBD_EutJ"/>
    <property type="match status" value="1"/>
</dbReference>
<dbReference type="PANTHER" id="PTHR32432:SF3">
    <property type="entry name" value="ETHANOLAMINE UTILIZATION PROTEIN EUTJ"/>
    <property type="match status" value="1"/>
</dbReference>
<dbReference type="SUPFAM" id="SSF53067">
    <property type="entry name" value="Actin-like ATPase domain"/>
    <property type="match status" value="2"/>
</dbReference>
<dbReference type="InterPro" id="IPR050696">
    <property type="entry name" value="FtsA/MreB"/>
</dbReference>
<evidence type="ECO:0000313" key="10">
    <source>
        <dbReference type="Proteomes" id="UP000245695"/>
    </source>
</evidence>
<dbReference type="Pfam" id="PF11104">
    <property type="entry name" value="PilM_2"/>
    <property type="match status" value="1"/>
</dbReference>
<evidence type="ECO:0000256" key="4">
    <source>
        <dbReference type="ARBA" id="ARBA00023016"/>
    </source>
</evidence>
<feature type="domain" description="SHS2" evidence="8">
    <location>
        <begin position="30"/>
        <end position="136"/>
    </location>
</feature>
<dbReference type="KEGG" id="rhom:FRIFI_1255"/>
<evidence type="ECO:0000256" key="6">
    <source>
        <dbReference type="ARBA" id="ARBA00030945"/>
    </source>
</evidence>
<dbReference type="InterPro" id="IPR043129">
    <property type="entry name" value="ATPase_NBD"/>
</dbReference>
<dbReference type="InterPro" id="IPR018181">
    <property type="entry name" value="Heat_shock_70_CS"/>
</dbReference>
<sequence>MNLNDCNNKVKEFSRLIKEKKCNKYNGRLKVGVDLGTANIVLSVVDENNNPIAGAMKASSVVKDGIVVDYIGATNILRKLKEEVEQIIGCELTYASTAIPPGITEGNTKVICNVVESCDMEVLNIIDEPSAAATVLKITNGAVVDVGGGTTGISIIKNGEVVFTADEATGGTHMTLVLAGFNKIPFEEAEVIKKEKKYEKDTFIIVKPVIEKMASIVKKYIKDYNIDTIYVVGGACCFSEFEKVFKKEIKIETVKPLEPLLVTPLGIAMNCHI</sequence>
<dbReference type="Gene3D" id="3.30.420.40">
    <property type="match status" value="2"/>
</dbReference>
<evidence type="ECO:0000259" key="8">
    <source>
        <dbReference type="SMART" id="SM00842"/>
    </source>
</evidence>
<proteinExistence type="inferred from homology"/>
<dbReference type="Proteomes" id="UP000245695">
    <property type="component" value="Chromosome 1"/>
</dbReference>
<dbReference type="PROSITE" id="PS00329">
    <property type="entry name" value="HSP70_2"/>
    <property type="match status" value="1"/>
</dbReference>
<dbReference type="SMART" id="SM00842">
    <property type="entry name" value="FtsA"/>
    <property type="match status" value="1"/>
</dbReference>
<dbReference type="InterPro" id="IPR005883">
    <property type="entry name" value="PilM"/>
</dbReference>
<dbReference type="GO" id="GO:0051301">
    <property type="term" value="P:cell division"/>
    <property type="evidence" value="ECO:0007669"/>
    <property type="project" value="InterPro"/>
</dbReference>
<evidence type="ECO:0000256" key="1">
    <source>
        <dbReference type="ARBA" id="ARBA00007381"/>
    </source>
</evidence>